<name>A0ABM6PDQ3_9RHOB</name>
<organism evidence="1 2">
    <name type="scientific">Phaeobacter piscinae</name>
    <dbReference type="NCBI Taxonomy" id="1580596"/>
    <lineage>
        <taxon>Bacteria</taxon>
        <taxon>Pseudomonadati</taxon>
        <taxon>Pseudomonadota</taxon>
        <taxon>Alphaproteobacteria</taxon>
        <taxon>Rhodobacterales</taxon>
        <taxon>Roseobacteraceae</taxon>
        <taxon>Phaeobacter</taxon>
    </lineage>
</organism>
<evidence type="ECO:0000313" key="1">
    <source>
        <dbReference type="EMBL" id="ATG35821.1"/>
    </source>
</evidence>
<dbReference type="EMBL" id="CP010643">
    <property type="protein sequence ID" value="ATG35821.1"/>
    <property type="molecule type" value="Genomic_DNA"/>
</dbReference>
<proteinExistence type="predicted"/>
<keyword evidence="2" id="KW-1185">Reference proteome</keyword>
<gene>
    <name evidence="1" type="ORF">PhaeoP36_01679</name>
</gene>
<dbReference type="Proteomes" id="UP000218891">
    <property type="component" value="Chromosome"/>
</dbReference>
<reference evidence="1 2" key="1">
    <citation type="journal article" date="2017" name="Front. Microbiol.">
        <title>Phaeobacter piscinae sp. nov., a species of the Roseobacter group and potential aquaculture probiont.</title>
        <authorList>
            <person name="Sonnenschein E.C."/>
            <person name="Phippen C.B.W."/>
            <person name="Nielsen K.F."/>
            <person name="Mateiu R.V."/>
            <person name="Melchiorsen J."/>
            <person name="Gram L."/>
            <person name="Overmann J."/>
            <person name="Freese H.M."/>
        </authorList>
    </citation>
    <scope>NUCLEOTIDE SEQUENCE [LARGE SCALE GENOMIC DNA]</scope>
    <source>
        <strain evidence="1 2">P36</strain>
    </source>
</reference>
<evidence type="ECO:0000313" key="2">
    <source>
        <dbReference type="Proteomes" id="UP000218891"/>
    </source>
</evidence>
<reference evidence="1 2" key="4">
    <citation type="journal article" date="2018" name="Environ. Microbiol. Rep.">
        <title>Phylogenetic distribution of roseobacticides in the Roseobacter group and their effect on microalgae.</title>
        <authorList>
            <person name="Sonnenschein E.C."/>
            <person name="Phippen C.B."/>
            <person name="Bentzon-Tilia M."/>
            <person name="Rasmussen S.A."/>
            <person name="Nielsen K.F."/>
            <person name="Gram L."/>
        </authorList>
    </citation>
    <scope>NUCLEOTIDE SEQUENCE [LARGE SCALE GENOMIC DNA]</scope>
    <source>
        <strain evidence="1 2">P36</strain>
    </source>
</reference>
<reference evidence="1 2" key="3">
    <citation type="journal article" date="2017" name="Int. J. Syst. Evol. Microbiol.">
        <title>Adaptation of Surface-Associated Bacteria to the Open Ocean: A Genomically Distinct Subpopulation of Phaeobacter gallaeciensis Colonizes Pacific Mesozooplankton.</title>
        <authorList>
            <person name="Freese H.M."/>
            <person name="Methner A."/>
            <person name="Overmann J."/>
        </authorList>
    </citation>
    <scope>NUCLEOTIDE SEQUENCE [LARGE SCALE GENOMIC DNA]</scope>
    <source>
        <strain evidence="1 2">P36</strain>
    </source>
</reference>
<sequence>MQSEFMDALAELLRLLGVDPPRSLNERHGLSNMSLLKLPNVR</sequence>
<accession>A0ABM6PDQ3</accession>
<protein>
    <submittedName>
        <fullName evidence="1">Uncharacterized protein</fullName>
    </submittedName>
</protein>
<reference evidence="1 2" key="2">
    <citation type="journal article" date="2017" name="Genome Biol. Evol.">
        <title>Trajectories and Drivers of Genome Evolution in Surface-Associated Marine Phaeobacter.</title>
        <authorList>
            <person name="Freese H.M."/>
            <person name="Sikorski J."/>
            <person name="Bunk B."/>
            <person name="Scheuner C."/>
            <person name="Meier-Kolthoff J.P."/>
            <person name="Sproer C."/>
            <person name="Gram L."/>
            <person name="Overmann J."/>
        </authorList>
    </citation>
    <scope>NUCLEOTIDE SEQUENCE [LARGE SCALE GENOMIC DNA]</scope>
    <source>
        <strain evidence="1 2">P36</strain>
    </source>
</reference>